<dbReference type="EMBL" id="OZ034836">
    <property type="protein sequence ID" value="CAL1677728.1"/>
    <property type="molecule type" value="Genomic_DNA"/>
</dbReference>
<dbReference type="GO" id="GO:0004984">
    <property type="term" value="F:olfactory receptor activity"/>
    <property type="evidence" value="ECO:0007669"/>
    <property type="project" value="InterPro"/>
</dbReference>
<dbReference type="GO" id="GO:0007165">
    <property type="term" value="P:signal transduction"/>
    <property type="evidence" value="ECO:0007669"/>
    <property type="project" value="UniProtKB-KW"/>
</dbReference>
<accession>A0AAV2NC37</accession>
<dbReference type="PANTHER" id="PTHR21137:SF43">
    <property type="entry name" value="ODORANT RECEPTOR 47A-RELATED"/>
    <property type="match status" value="1"/>
</dbReference>
<proteinExistence type="inferred from homology"/>
<evidence type="ECO:0000256" key="1">
    <source>
        <dbReference type="ARBA" id="ARBA00004141"/>
    </source>
</evidence>
<dbReference type="InterPro" id="IPR004117">
    <property type="entry name" value="7tm6_olfct_rcpt"/>
</dbReference>
<gene>
    <name evidence="10" type="ORF">LPLAT_LOCUS3704</name>
</gene>
<feature type="transmembrane region" description="Helical" evidence="9">
    <location>
        <begin position="128"/>
        <end position="148"/>
    </location>
</feature>
<keyword evidence="3 9" id="KW-0812">Transmembrane</keyword>
<feature type="transmembrane region" description="Helical" evidence="9">
    <location>
        <begin position="295"/>
        <end position="314"/>
    </location>
</feature>
<dbReference type="GO" id="GO:0005549">
    <property type="term" value="F:odorant binding"/>
    <property type="evidence" value="ECO:0007669"/>
    <property type="project" value="InterPro"/>
</dbReference>
<comment type="similarity">
    <text evidence="9">Belongs to the insect chemoreceptor superfamily. Heteromeric odorant receptor channel (TC 1.A.69) family.</text>
</comment>
<keyword evidence="8 9" id="KW-0807">Transducer</keyword>
<reference evidence="10" key="1">
    <citation type="submission" date="2024-04" db="EMBL/GenBank/DDBJ databases">
        <authorList>
            <consortium name="Molecular Ecology Group"/>
        </authorList>
    </citation>
    <scope>NUCLEOTIDE SEQUENCE</scope>
</reference>
<dbReference type="PANTHER" id="PTHR21137">
    <property type="entry name" value="ODORANT RECEPTOR"/>
    <property type="match status" value="1"/>
</dbReference>
<evidence type="ECO:0000256" key="4">
    <source>
        <dbReference type="ARBA" id="ARBA00022725"/>
    </source>
</evidence>
<dbReference type="GO" id="GO:0005886">
    <property type="term" value="C:plasma membrane"/>
    <property type="evidence" value="ECO:0007669"/>
    <property type="project" value="UniProtKB-SubCell"/>
</dbReference>
<evidence type="ECO:0000256" key="6">
    <source>
        <dbReference type="ARBA" id="ARBA00023136"/>
    </source>
</evidence>
<evidence type="ECO:0000256" key="5">
    <source>
        <dbReference type="ARBA" id="ARBA00022989"/>
    </source>
</evidence>
<dbReference type="AlphaFoldDB" id="A0AAV2NC37"/>
<keyword evidence="11" id="KW-1185">Reference proteome</keyword>
<evidence type="ECO:0000256" key="7">
    <source>
        <dbReference type="ARBA" id="ARBA00023170"/>
    </source>
</evidence>
<name>A0AAV2NC37_9HYME</name>
<comment type="caution">
    <text evidence="9">Lacks conserved residue(s) required for the propagation of feature annotation.</text>
</comment>
<feature type="transmembrane region" description="Helical" evidence="9">
    <location>
        <begin position="32"/>
        <end position="53"/>
    </location>
</feature>
<evidence type="ECO:0000256" key="2">
    <source>
        <dbReference type="ARBA" id="ARBA00022606"/>
    </source>
</evidence>
<keyword evidence="7 9" id="KW-0675">Receptor</keyword>
<feature type="transmembrane region" description="Helical" evidence="9">
    <location>
        <begin position="174"/>
        <end position="196"/>
    </location>
</feature>
<keyword evidence="2 9" id="KW-0716">Sensory transduction</keyword>
<feature type="transmembrane region" description="Helical" evidence="9">
    <location>
        <begin position="263"/>
        <end position="283"/>
    </location>
</feature>
<keyword evidence="6 9" id="KW-0472">Membrane</keyword>
<keyword evidence="4 9" id="KW-0552">Olfaction</keyword>
<dbReference type="Proteomes" id="UP001497644">
    <property type="component" value="Chromosome 13"/>
</dbReference>
<comment type="subcellular location">
    <subcellularLocation>
        <location evidence="9">Cell membrane</location>
        <topology evidence="9">Multi-pass membrane protein</topology>
    </subcellularLocation>
    <subcellularLocation>
        <location evidence="1">Membrane</location>
        <topology evidence="1">Multi-pass membrane protein</topology>
    </subcellularLocation>
</comment>
<sequence>MSFYDNRYYYINKTLLSLIGQWPFQSRLEGNVMLVITLFFSCSLTALELWGLIAGIKNLSIIMENASPLLINSIVFMKLINCLCNKDKMKDLLEHIKETWKTTQIGPENEILQNYAEQSKTLIIKYAFTLYTLSSLYATMPVIVSRLYSLLPTNETYTARYLFRVEHVLDVEKYFNLLMLHAFVGIFFLMSVWIAADGMFILCTQHVCALFEGIRYNMERLQGSDFMTVEPNISDDEAYHVIIGCIKSYKRVLKFSELLSSTYATYFLFLLGNVVIAGSFSAAELIMVDTQLDEVIRIASCNVALFLHIFYVSLMSQQIIDHSNGFYEVIYSCNWYKISLRSKKLLRFTLLRASKPCQIKAGKVYVMSMENFSSILQVSVSYITMLTSLQQ</sequence>
<evidence type="ECO:0000256" key="3">
    <source>
        <dbReference type="ARBA" id="ARBA00022692"/>
    </source>
</evidence>
<organism evidence="10 11">
    <name type="scientific">Lasius platythorax</name>
    <dbReference type="NCBI Taxonomy" id="488582"/>
    <lineage>
        <taxon>Eukaryota</taxon>
        <taxon>Metazoa</taxon>
        <taxon>Ecdysozoa</taxon>
        <taxon>Arthropoda</taxon>
        <taxon>Hexapoda</taxon>
        <taxon>Insecta</taxon>
        <taxon>Pterygota</taxon>
        <taxon>Neoptera</taxon>
        <taxon>Endopterygota</taxon>
        <taxon>Hymenoptera</taxon>
        <taxon>Apocrita</taxon>
        <taxon>Aculeata</taxon>
        <taxon>Formicoidea</taxon>
        <taxon>Formicidae</taxon>
        <taxon>Formicinae</taxon>
        <taxon>Lasius</taxon>
        <taxon>Lasius</taxon>
    </lineage>
</organism>
<dbReference type="Pfam" id="PF02949">
    <property type="entry name" value="7tm_6"/>
    <property type="match status" value="1"/>
</dbReference>
<evidence type="ECO:0000256" key="9">
    <source>
        <dbReference type="RuleBase" id="RU351113"/>
    </source>
</evidence>
<evidence type="ECO:0000313" key="10">
    <source>
        <dbReference type="EMBL" id="CAL1677728.1"/>
    </source>
</evidence>
<evidence type="ECO:0000256" key="8">
    <source>
        <dbReference type="ARBA" id="ARBA00023224"/>
    </source>
</evidence>
<keyword evidence="5 9" id="KW-1133">Transmembrane helix</keyword>
<evidence type="ECO:0000313" key="11">
    <source>
        <dbReference type="Proteomes" id="UP001497644"/>
    </source>
</evidence>
<protein>
    <recommendedName>
        <fullName evidence="9">Odorant receptor</fullName>
    </recommendedName>
</protein>